<dbReference type="EMBL" id="NPDY01000011">
    <property type="protein sequence ID" value="PJZ69306.1"/>
    <property type="molecule type" value="Genomic_DNA"/>
</dbReference>
<dbReference type="Proteomes" id="UP000231990">
    <property type="component" value="Unassembled WGS sequence"/>
</dbReference>
<evidence type="ECO:0000313" key="1">
    <source>
        <dbReference type="EMBL" id="PJZ69306.1"/>
    </source>
</evidence>
<evidence type="ECO:0000313" key="3">
    <source>
        <dbReference type="Proteomes" id="UP000231962"/>
    </source>
</evidence>
<evidence type="ECO:0000313" key="2">
    <source>
        <dbReference type="EMBL" id="PJZ72435.1"/>
    </source>
</evidence>
<reference evidence="3 4" key="1">
    <citation type="submission" date="2017-07" db="EMBL/GenBank/DDBJ databases">
        <title>Leptospira spp. isolated from tropical soils.</title>
        <authorList>
            <person name="Thibeaux R."/>
            <person name="Iraola G."/>
            <person name="Ferres I."/>
            <person name="Bierque E."/>
            <person name="Girault D."/>
            <person name="Soupe-Gilbert M.-E."/>
            <person name="Picardeau M."/>
            <person name="Goarant C."/>
        </authorList>
    </citation>
    <scope>NUCLEOTIDE SEQUENCE [LARGE SCALE GENOMIC DNA]</scope>
    <source>
        <strain evidence="2 4">FH1-B-B1</strain>
        <strain evidence="1 3">FH1-B-C1</strain>
    </source>
</reference>
<dbReference type="AlphaFoldDB" id="A0A2M9ZK36"/>
<dbReference type="NCBIfam" id="NF047517">
    <property type="entry name" value="LIC_12586_fam"/>
    <property type="match status" value="1"/>
</dbReference>
<keyword evidence="3" id="KW-1185">Reference proteome</keyword>
<sequence>MKLPAFRRFSFITLLLGAILFGAKEGTEWYFVHRVLDIRALKEISREFINVELGRAVALGIVEYEFPNHVFIEDLKISNEEDFVSQHLLFKANKVELVLRGVLKGNPSVKAIRVKNAQIELNMEDKISGKLLEYIQKINIPEIRLDNTTISIFKGESNLLEEVTGVDLLIRKEGEWVRIEISDSLLPWPGFRYLKGSFETRIGSNSSRLELEFRNAKAKPVGGLYSSLSPFLPKSGKISGTCFLEQEGENFKVQGKTEFSKVSGIVLQEIPLQEEPLEWKDVDLEHEWFYISKEKTLKETHIFRTEDGNLELQKGRGEKGLRTWDLSLALSNISNFRSFLPVPVDLDSLDGQLKLHWKGYETGNYNDWLKSEGTLNLLGFHWKNPNLDLGFQYADIFWKSDGMYEGKLEGTQFGSPFSMKLKGKFGFKKAIRGDGVAYYPLQGDFNFDVLSDSFILEDYFPIYRTIRQSVREDIKTRMEKLIPEIRFVRTKIFKYFLEFSTGSLKWKSKESRLKREFQNLGNLEFVAKLVPYQSRADAKILDKEQTVAEASANFTYSSDTPYFDIRFQTNEIPWKMPAFRFCGKELVPDRIAVNGTVRFFGNDTLALYNSLNIVQDVKLMGNRWKGTADFPFPLNPGFDFSFEQNVLPSITYYRELSWNSETVRATGYAQSDGSSLRYSSNGSIQNQASESATFFSQKFRENSEECLKE</sequence>
<evidence type="ECO:0000313" key="4">
    <source>
        <dbReference type="Proteomes" id="UP000231990"/>
    </source>
</evidence>
<proteinExistence type="predicted"/>
<gene>
    <name evidence="1" type="ORF">CH360_12165</name>
    <name evidence="2" type="ORF">CH373_14455</name>
</gene>
<organism evidence="2 4">
    <name type="scientific">Leptospira perolatii</name>
    <dbReference type="NCBI Taxonomy" id="2023191"/>
    <lineage>
        <taxon>Bacteria</taxon>
        <taxon>Pseudomonadati</taxon>
        <taxon>Spirochaetota</taxon>
        <taxon>Spirochaetia</taxon>
        <taxon>Leptospirales</taxon>
        <taxon>Leptospiraceae</taxon>
        <taxon>Leptospira</taxon>
    </lineage>
</organism>
<dbReference type="EMBL" id="NPDZ01000010">
    <property type="protein sequence ID" value="PJZ72435.1"/>
    <property type="molecule type" value="Genomic_DNA"/>
</dbReference>
<dbReference type="Proteomes" id="UP000231962">
    <property type="component" value="Unassembled WGS sequence"/>
</dbReference>
<protein>
    <submittedName>
        <fullName evidence="2">AsmA domain protein</fullName>
    </submittedName>
</protein>
<name>A0A2M9ZK36_9LEPT</name>
<dbReference type="OrthoDB" id="337900at2"/>
<accession>A0A2M9ZK36</accession>
<comment type="caution">
    <text evidence="2">The sequence shown here is derived from an EMBL/GenBank/DDBJ whole genome shotgun (WGS) entry which is preliminary data.</text>
</comment>